<keyword evidence="3" id="KW-1185">Reference proteome</keyword>
<protein>
    <submittedName>
        <fullName evidence="2">Uncharacterized protein</fullName>
    </submittedName>
</protein>
<keyword evidence="1" id="KW-0472">Membrane</keyword>
<keyword evidence="1" id="KW-1133">Transmembrane helix</keyword>
<name>A0A0K9P042_ZOSMR</name>
<dbReference type="EMBL" id="LFYR01001358">
    <property type="protein sequence ID" value="KMZ62431.1"/>
    <property type="molecule type" value="Genomic_DNA"/>
</dbReference>
<evidence type="ECO:0000256" key="1">
    <source>
        <dbReference type="SAM" id="Phobius"/>
    </source>
</evidence>
<proteinExistence type="predicted"/>
<gene>
    <name evidence="2" type="ORF">ZOSMA_464G00020</name>
</gene>
<accession>A0A0K9P042</accession>
<reference evidence="3" key="1">
    <citation type="journal article" date="2016" name="Nature">
        <title>The genome of the seagrass Zostera marina reveals angiosperm adaptation to the sea.</title>
        <authorList>
            <person name="Olsen J.L."/>
            <person name="Rouze P."/>
            <person name="Verhelst B."/>
            <person name="Lin Y.-C."/>
            <person name="Bayer T."/>
            <person name="Collen J."/>
            <person name="Dattolo E."/>
            <person name="De Paoli E."/>
            <person name="Dittami S."/>
            <person name="Maumus F."/>
            <person name="Michel G."/>
            <person name="Kersting A."/>
            <person name="Lauritano C."/>
            <person name="Lohaus R."/>
            <person name="Toepel M."/>
            <person name="Tonon T."/>
            <person name="Vanneste K."/>
            <person name="Amirebrahimi M."/>
            <person name="Brakel J."/>
            <person name="Bostroem C."/>
            <person name="Chovatia M."/>
            <person name="Grimwood J."/>
            <person name="Jenkins J.W."/>
            <person name="Jueterbock A."/>
            <person name="Mraz A."/>
            <person name="Stam W.T."/>
            <person name="Tice H."/>
            <person name="Bornberg-Bauer E."/>
            <person name="Green P.J."/>
            <person name="Pearson G.A."/>
            <person name="Procaccini G."/>
            <person name="Duarte C.M."/>
            <person name="Schmutz J."/>
            <person name="Reusch T.B.H."/>
            <person name="Van de Peer Y."/>
        </authorList>
    </citation>
    <scope>NUCLEOTIDE SEQUENCE [LARGE SCALE GENOMIC DNA]</scope>
    <source>
        <strain evidence="3">cv. Finnish</strain>
    </source>
</reference>
<keyword evidence="1" id="KW-0812">Transmembrane</keyword>
<feature type="transmembrane region" description="Helical" evidence="1">
    <location>
        <begin position="105"/>
        <end position="128"/>
    </location>
</feature>
<sequence length="141" mass="15544">MYRAVILQIVVPFQLIDIWFDLLIVPRIPEKKELGEEIAESSPCITTEFSLISTDSFVGAGGRGDLDLVLDLDVSSKKALNDLHEIVFLILDQGGKGVEREPQGLIYHIAITILLVAVISIALALSFMEDECPYPPHLTPT</sequence>
<dbReference type="Proteomes" id="UP000036987">
    <property type="component" value="Unassembled WGS sequence"/>
</dbReference>
<dbReference type="AlphaFoldDB" id="A0A0K9P042"/>
<evidence type="ECO:0000313" key="2">
    <source>
        <dbReference type="EMBL" id="KMZ62431.1"/>
    </source>
</evidence>
<organism evidence="2 3">
    <name type="scientific">Zostera marina</name>
    <name type="common">Eelgrass</name>
    <dbReference type="NCBI Taxonomy" id="29655"/>
    <lineage>
        <taxon>Eukaryota</taxon>
        <taxon>Viridiplantae</taxon>
        <taxon>Streptophyta</taxon>
        <taxon>Embryophyta</taxon>
        <taxon>Tracheophyta</taxon>
        <taxon>Spermatophyta</taxon>
        <taxon>Magnoliopsida</taxon>
        <taxon>Liliopsida</taxon>
        <taxon>Zosteraceae</taxon>
        <taxon>Zostera</taxon>
    </lineage>
</organism>
<comment type="caution">
    <text evidence="2">The sequence shown here is derived from an EMBL/GenBank/DDBJ whole genome shotgun (WGS) entry which is preliminary data.</text>
</comment>
<evidence type="ECO:0000313" key="3">
    <source>
        <dbReference type="Proteomes" id="UP000036987"/>
    </source>
</evidence>